<proteinExistence type="predicted"/>
<keyword evidence="2" id="KW-1185">Reference proteome</keyword>
<dbReference type="AlphaFoldDB" id="A0A543F4Z0"/>
<protein>
    <submittedName>
        <fullName evidence="1">Uncharacterized protein</fullName>
    </submittedName>
</protein>
<dbReference type="Proteomes" id="UP000316331">
    <property type="component" value="Unassembled WGS sequence"/>
</dbReference>
<dbReference type="RefSeq" id="WP_281292296.1">
    <property type="nucleotide sequence ID" value="NZ_VFPG01000001.1"/>
</dbReference>
<gene>
    <name evidence="1" type="ORF">FB390_0456</name>
</gene>
<name>A0A543F4Z0_9NOCA</name>
<comment type="caution">
    <text evidence="1">The sequence shown here is derived from an EMBL/GenBank/DDBJ whole genome shotgun (WGS) entry which is preliminary data.</text>
</comment>
<reference evidence="1 2" key="1">
    <citation type="submission" date="2019-06" db="EMBL/GenBank/DDBJ databases">
        <title>Sequencing the genomes of 1000 actinobacteria strains.</title>
        <authorList>
            <person name="Klenk H.-P."/>
        </authorList>
    </citation>
    <scope>NUCLEOTIDE SEQUENCE [LARGE SCALE GENOMIC DNA]</scope>
    <source>
        <strain evidence="1 2">DSM 103495</strain>
    </source>
</reference>
<sequence length="44" mass="4623">MNSLFPEPASVEALSGGVDAIASAFQQEDELNAKAIEKLESSVE</sequence>
<accession>A0A543F4Z0</accession>
<evidence type="ECO:0000313" key="2">
    <source>
        <dbReference type="Proteomes" id="UP000316331"/>
    </source>
</evidence>
<organism evidence="1 2">
    <name type="scientific">Nocardia bhagyanarayanae</name>
    <dbReference type="NCBI Taxonomy" id="1215925"/>
    <lineage>
        <taxon>Bacteria</taxon>
        <taxon>Bacillati</taxon>
        <taxon>Actinomycetota</taxon>
        <taxon>Actinomycetes</taxon>
        <taxon>Mycobacteriales</taxon>
        <taxon>Nocardiaceae</taxon>
        <taxon>Nocardia</taxon>
    </lineage>
</organism>
<evidence type="ECO:0000313" key="1">
    <source>
        <dbReference type="EMBL" id="TQM28877.1"/>
    </source>
</evidence>
<dbReference type="EMBL" id="VFPG01000001">
    <property type="protein sequence ID" value="TQM28877.1"/>
    <property type="molecule type" value="Genomic_DNA"/>
</dbReference>